<evidence type="ECO:0000313" key="3">
    <source>
        <dbReference type="EMBL" id="TFJ82136.1"/>
    </source>
</evidence>
<evidence type="ECO:0000256" key="2">
    <source>
        <dbReference type="SAM" id="MobiDB-lite"/>
    </source>
</evidence>
<feature type="compositionally biased region" description="Acidic residues" evidence="2">
    <location>
        <begin position="985"/>
        <end position="994"/>
    </location>
</feature>
<feature type="coiled-coil region" evidence="1">
    <location>
        <begin position="406"/>
        <end position="481"/>
    </location>
</feature>
<feature type="compositionally biased region" description="Low complexity" evidence="2">
    <location>
        <begin position="883"/>
        <end position="895"/>
    </location>
</feature>
<dbReference type="Proteomes" id="UP000355283">
    <property type="component" value="Unassembled WGS sequence"/>
</dbReference>
<dbReference type="PANTHER" id="PTHR45615">
    <property type="entry name" value="MYOSIN HEAVY CHAIN, NON-MUSCLE"/>
    <property type="match status" value="1"/>
</dbReference>
<dbReference type="GO" id="GO:0000146">
    <property type="term" value="F:microfilament motor activity"/>
    <property type="evidence" value="ECO:0007669"/>
    <property type="project" value="TreeGrafter"/>
</dbReference>
<keyword evidence="4" id="KW-1185">Reference proteome</keyword>
<accession>A0A4D9CTG0</accession>
<dbReference type="AlphaFoldDB" id="A0A4D9CTG0"/>
<organism evidence="3 4">
    <name type="scientific">Nannochloropsis salina CCMP1776</name>
    <dbReference type="NCBI Taxonomy" id="1027361"/>
    <lineage>
        <taxon>Eukaryota</taxon>
        <taxon>Sar</taxon>
        <taxon>Stramenopiles</taxon>
        <taxon>Ochrophyta</taxon>
        <taxon>Eustigmatophyceae</taxon>
        <taxon>Eustigmatales</taxon>
        <taxon>Monodopsidaceae</taxon>
        <taxon>Microchloropsis</taxon>
        <taxon>Microchloropsis salina</taxon>
    </lineage>
</organism>
<reference evidence="3 4" key="1">
    <citation type="submission" date="2019-01" db="EMBL/GenBank/DDBJ databases">
        <title>Nuclear Genome Assembly of the Microalgal Biofuel strain Nannochloropsis salina CCMP1776.</title>
        <authorList>
            <person name="Hovde B."/>
        </authorList>
    </citation>
    <scope>NUCLEOTIDE SEQUENCE [LARGE SCALE GENOMIC DNA]</scope>
    <source>
        <strain evidence="3 4">CCMP1776</strain>
    </source>
</reference>
<dbReference type="GO" id="GO:0016460">
    <property type="term" value="C:myosin II complex"/>
    <property type="evidence" value="ECO:0007669"/>
    <property type="project" value="TreeGrafter"/>
</dbReference>
<feature type="compositionally biased region" description="Basic and acidic residues" evidence="2">
    <location>
        <begin position="342"/>
        <end position="368"/>
    </location>
</feature>
<dbReference type="InterPro" id="IPR036872">
    <property type="entry name" value="CH_dom_sf"/>
</dbReference>
<gene>
    <name evidence="3" type="ORF">NSK_006465</name>
</gene>
<feature type="compositionally biased region" description="Basic and acidic residues" evidence="2">
    <location>
        <begin position="995"/>
        <end position="1008"/>
    </location>
</feature>
<name>A0A4D9CTG0_9STRA</name>
<feature type="region of interest" description="Disordered" evidence="2">
    <location>
        <begin position="201"/>
        <end position="369"/>
    </location>
</feature>
<feature type="region of interest" description="Disordered" evidence="2">
    <location>
        <begin position="956"/>
        <end position="1025"/>
    </location>
</feature>
<dbReference type="PANTHER" id="PTHR45615:SF40">
    <property type="entry name" value="MYOSIN HEAVY CHAIN, NON-MUSCLE"/>
    <property type="match status" value="1"/>
</dbReference>
<comment type="caution">
    <text evidence="3">The sequence shown here is derived from an EMBL/GenBank/DDBJ whole genome shotgun (WGS) entry which is preliminary data.</text>
</comment>
<feature type="coiled-coil region" evidence="1">
    <location>
        <begin position="787"/>
        <end position="814"/>
    </location>
</feature>
<feature type="compositionally biased region" description="Basic and acidic residues" evidence="2">
    <location>
        <begin position="959"/>
        <end position="974"/>
    </location>
</feature>
<dbReference type="EMBL" id="SDOX01000119">
    <property type="protein sequence ID" value="TFJ82136.1"/>
    <property type="molecule type" value="Genomic_DNA"/>
</dbReference>
<feature type="compositionally biased region" description="Basic and acidic residues" evidence="2">
    <location>
        <begin position="272"/>
        <end position="285"/>
    </location>
</feature>
<proteinExistence type="predicted"/>
<evidence type="ECO:0008006" key="5">
    <source>
        <dbReference type="Google" id="ProtNLM"/>
    </source>
</evidence>
<dbReference type="GO" id="GO:0032982">
    <property type="term" value="C:myosin filament"/>
    <property type="evidence" value="ECO:0007669"/>
    <property type="project" value="TreeGrafter"/>
</dbReference>
<feature type="coiled-coil region" evidence="1">
    <location>
        <begin position="715"/>
        <end position="742"/>
    </location>
</feature>
<feature type="region of interest" description="Disordered" evidence="2">
    <location>
        <begin position="1156"/>
        <end position="1176"/>
    </location>
</feature>
<feature type="coiled-coil region" evidence="1">
    <location>
        <begin position="569"/>
        <end position="653"/>
    </location>
</feature>
<dbReference type="GO" id="GO:0005737">
    <property type="term" value="C:cytoplasm"/>
    <property type="evidence" value="ECO:0007669"/>
    <property type="project" value="TreeGrafter"/>
</dbReference>
<feature type="coiled-coil region" evidence="1">
    <location>
        <begin position="506"/>
        <end position="533"/>
    </location>
</feature>
<dbReference type="GO" id="GO:0051015">
    <property type="term" value="F:actin filament binding"/>
    <property type="evidence" value="ECO:0007669"/>
    <property type="project" value="TreeGrafter"/>
</dbReference>
<protein>
    <recommendedName>
        <fullName evidence="5">Hook C-terminal domain-containing protein</fullName>
    </recommendedName>
</protein>
<sequence>MSVLSARLSQRNGGKGGVEDRESDMSRAAGQAAMSATRIGSLLAWLAGFDGRLEECMAHISVSQEEKEREALCLLQDGRVLWDVMDHLYDGELRRGLMAGQDNDLEEEAGNARCVSSWKTLLPYLETALPTDTIARMTASHPASPSPSQPPLPLSLLPTVLEAFLGIAVGPQVPRREASIRRILSLPADDQERLKAVIEEQMASSGPKDQEIPDASSEGGNPGGKGGDMETRVGRQEAGGTESGMEEAATLPEGGRRMGHQGEEEGAGGGISKERSDQGTGKDEGSGGGRSGARAPSASCSTKATGSSSPLSVCPERGEGEGQPPVPGAASLSALHAQIATLERENRELREAEEAARGREEKGRRETEALQASLLSHSLAGDMAALRKEEEQQARAMEMGKRLVLAEKGCQEAEGLRAQVKELQDEVDVLRPAAESLALTEASLEKARGKLQGLQDVRDRLQAEQAAHGEALEKCLQLERELQQVPVLKRQVEALKAGATENELLLRELQATAAEQERTAKAQTEEIATLRQSLSMAALRSTEPATGGMLVVGEGQVGGGVGVGLTECNPDVVRNIRTLEAEVERLRAQISDTAVEKIEALEVEKDRHRRLAESFEERYRKTVADLTAQTHCLEVLQEAHATLQEQFKMTKTKAAAEGKYHRDQVHSLTASLAEAREETAMSQEELQQRVHHQGKVLRRAHALTEARGWLASLGMNAWLKRLREEKKQLEEGKRQAQATGEEAFARLTATEHCVALLKAEGEAAAAAAATALAEAQEAGEKRVMTLWAEAQAHIQELERQQAQALRDAEGKLRAYQEGHRVSNEEHYAQVEAGRRAAQTARQEAVALGDAVEEASMVQARMEKEKKFLREEAQLLRKELARRGSLSTTTATASGTTGPGSGCSLGNNLSREELEAHYQDLHLEYTALLKDYRRQQAGIQMAEHSIGFSLEDFSPPEADVGWKEDGKTNGREGVRMGKGVALGRGEEEEEAEAEEERGRERRREGERCQRPGANPGGRGLRGGAEGGLAHDFEKALAPTTASFTLTPAGPGDGRGNPRRLVGKEAGRGRGGGQGSRASTVFTPPERVPVVVTEGLHHQISELLDKNRGLVVEQTAARATIHRLERDLAAWKGKVTGKEEEIGSMRYQMARLERQVEKMTGSMGGSERRVLEARQGNL</sequence>
<dbReference type="SUPFAM" id="SSF116907">
    <property type="entry name" value="Hook domain"/>
    <property type="match status" value="1"/>
</dbReference>
<evidence type="ECO:0000256" key="1">
    <source>
        <dbReference type="SAM" id="Coils"/>
    </source>
</evidence>
<feature type="compositionally biased region" description="Gly residues" evidence="2">
    <location>
        <begin position="1013"/>
        <end position="1025"/>
    </location>
</feature>
<evidence type="ECO:0000313" key="4">
    <source>
        <dbReference type="Proteomes" id="UP000355283"/>
    </source>
</evidence>
<feature type="coiled-coil region" evidence="1">
    <location>
        <begin position="851"/>
        <end position="878"/>
    </location>
</feature>
<feature type="compositionally biased region" description="Basic and acidic residues" evidence="2">
    <location>
        <begin position="254"/>
        <end position="263"/>
    </location>
</feature>
<feature type="compositionally biased region" description="Polar residues" evidence="2">
    <location>
        <begin position="302"/>
        <end position="311"/>
    </location>
</feature>
<keyword evidence="1" id="KW-0175">Coiled coil</keyword>
<dbReference type="Gene3D" id="1.10.418.10">
    <property type="entry name" value="Calponin-like domain"/>
    <property type="match status" value="1"/>
</dbReference>
<feature type="region of interest" description="Disordered" evidence="2">
    <location>
        <begin position="1"/>
        <end position="29"/>
    </location>
</feature>
<feature type="region of interest" description="Disordered" evidence="2">
    <location>
        <begin position="879"/>
        <end position="907"/>
    </location>
</feature>
<feature type="compositionally biased region" description="Low complexity" evidence="2">
    <location>
        <begin position="292"/>
        <end position="301"/>
    </location>
</feature>
<feature type="region of interest" description="Disordered" evidence="2">
    <location>
        <begin position="1040"/>
        <end position="1079"/>
    </location>
</feature>